<evidence type="ECO:0000313" key="1">
    <source>
        <dbReference type="EMBL" id="ETV68392.1"/>
    </source>
</evidence>
<dbReference type="VEuPathDB" id="FungiDB:H257_15705"/>
<gene>
    <name evidence="1" type="ORF">H257_15705</name>
</gene>
<reference evidence="1" key="1">
    <citation type="submission" date="2013-12" db="EMBL/GenBank/DDBJ databases">
        <title>The Genome Sequence of Aphanomyces astaci APO3.</title>
        <authorList>
            <consortium name="The Broad Institute Genomics Platform"/>
            <person name="Russ C."/>
            <person name="Tyler B."/>
            <person name="van West P."/>
            <person name="Dieguez-Uribeondo J."/>
            <person name="Young S.K."/>
            <person name="Zeng Q."/>
            <person name="Gargeya S."/>
            <person name="Fitzgerald M."/>
            <person name="Abouelleil A."/>
            <person name="Alvarado L."/>
            <person name="Chapman S.B."/>
            <person name="Gainer-Dewar J."/>
            <person name="Goldberg J."/>
            <person name="Griggs A."/>
            <person name="Gujja S."/>
            <person name="Hansen M."/>
            <person name="Howarth C."/>
            <person name="Imamovic A."/>
            <person name="Ireland A."/>
            <person name="Larimer J."/>
            <person name="McCowan C."/>
            <person name="Murphy C."/>
            <person name="Pearson M."/>
            <person name="Poon T.W."/>
            <person name="Priest M."/>
            <person name="Roberts A."/>
            <person name="Saif S."/>
            <person name="Shea T."/>
            <person name="Sykes S."/>
            <person name="Wortman J."/>
            <person name="Nusbaum C."/>
            <person name="Birren B."/>
        </authorList>
    </citation>
    <scope>NUCLEOTIDE SEQUENCE [LARGE SCALE GENOMIC DNA]</scope>
    <source>
        <strain evidence="1">APO3</strain>
    </source>
</reference>
<dbReference type="OrthoDB" id="10576089at2759"/>
<proteinExistence type="predicted"/>
<name>W4FLI8_APHAT</name>
<dbReference type="GeneID" id="20817701"/>
<sequence length="127" mass="14292">MANVSLVSNPTSSKLGKQWITQHLYHNTALTFEKYEYPHNVVDFADKGIEYVHLGCFGVGCSLPVLLHVLRNHICDWSLVDGGHPMYINTQAEVTEATTLHQIVTPRNQQHLNLSSQGAYNKPCELF</sequence>
<accession>W4FLI8</accession>
<dbReference type="RefSeq" id="XP_009842187.1">
    <property type="nucleotide sequence ID" value="XM_009843885.1"/>
</dbReference>
<dbReference type="AlphaFoldDB" id="W4FLI8"/>
<protein>
    <submittedName>
        <fullName evidence="1">Uncharacterized protein</fullName>
    </submittedName>
</protein>
<dbReference type="EMBL" id="KI913186">
    <property type="protein sequence ID" value="ETV68392.1"/>
    <property type="molecule type" value="Genomic_DNA"/>
</dbReference>
<organism evidence="1">
    <name type="scientific">Aphanomyces astaci</name>
    <name type="common">Crayfish plague agent</name>
    <dbReference type="NCBI Taxonomy" id="112090"/>
    <lineage>
        <taxon>Eukaryota</taxon>
        <taxon>Sar</taxon>
        <taxon>Stramenopiles</taxon>
        <taxon>Oomycota</taxon>
        <taxon>Saprolegniomycetes</taxon>
        <taxon>Saprolegniales</taxon>
        <taxon>Verrucalvaceae</taxon>
        <taxon>Aphanomyces</taxon>
    </lineage>
</organism>